<reference evidence="1" key="1">
    <citation type="submission" date="2022-06" db="EMBL/GenBank/DDBJ databases">
        <title>Fusarium solani species complex genomes reveal bases of compartmentalisation and animal pathogenesis.</title>
        <authorList>
            <person name="Tsai I.J."/>
        </authorList>
    </citation>
    <scope>NUCLEOTIDE SEQUENCE</scope>
    <source>
        <strain evidence="1">Fu6.1</strain>
    </source>
</reference>
<sequence length="257" mass="27201">MPPPRGNWNPLEGPGDYDVTPTVHNDTYRAIDPVQFNLGGRAVLVVGASRGIGRAMSVSFAKSGARKIAIAARSMPSETCREMLAATADLPIAKPSILPIQMEVTDQASIASAVDVVRAEFGHLDIMIINAGVLTKGRIIDSSPEDWARNWTVNVMGPYLLARAFLSLMLAGGEKTIVTVSSVGAHIVLPGFSGYEMSKLGVLRLTEFLAAEHGDDGLVAYSIHPGNVPTDMVGGPEGVDPKIEHGELSMHCGSTQT</sequence>
<name>A0ACC0QGM9_9HYPO</name>
<evidence type="ECO:0000313" key="1">
    <source>
        <dbReference type="EMBL" id="KAI8654679.1"/>
    </source>
</evidence>
<evidence type="ECO:0000313" key="2">
    <source>
        <dbReference type="Proteomes" id="UP001065298"/>
    </source>
</evidence>
<comment type="caution">
    <text evidence="1">The sequence shown here is derived from an EMBL/GenBank/DDBJ whole genome shotgun (WGS) entry which is preliminary data.</text>
</comment>
<dbReference type="EMBL" id="CM046512">
    <property type="protein sequence ID" value="KAI8654679.1"/>
    <property type="molecule type" value="Genomic_DNA"/>
</dbReference>
<dbReference type="Proteomes" id="UP001065298">
    <property type="component" value="Chromosome 10"/>
</dbReference>
<gene>
    <name evidence="1" type="ORF">NCS57_01214800</name>
</gene>
<accession>A0ACC0QGM9</accession>
<proteinExistence type="predicted"/>
<protein>
    <submittedName>
        <fullName evidence="1">Uncharacterized protein</fullName>
    </submittedName>
</protein>
<organism evidence="1 2">
    <name type="scientific">Fusarium keratoplasticum</name>
    <dbReference type="NCBI Taxonomy" id="1328300"/>
    <lineage>
        <taxon>Eukaryota</taxon>
        <taxon>Fungi</taxon>
        <taxon>Dikarya</taxon>
        <taxon>Ascomycota</taxon>
        <taxon>Pezizomycotina</taxon>
        <taxon>Sordariomycetes</taxon>
        <taxon>Hypocreomycetidae</taxon>
        <taxon>Hypocreales</taxon>
        <taxon>Nectriaceae</taxon>
        <taxon>Fusarium</taxon>
        <taxon>Fusarium solani species complex</taxon>
    </lineage>
</organism>
<keyword evidence="2" id="KW-1185">Reference proteome</keyword>